<keyword evidence="3 9" id="KW-0378">Hydrolase</keyword>
<gene>
    <name evidence="10" type="ORF">SAMN05216526_0131</name>
</gene>
<dbReference type="Proteomes" id="UP000223759">
    <property type="component" value="Unassembled WGS sequence"/>
</dbReference>
<evidence type="ECO:0000256" key="2">
    <source>
        <dbReference type="ARBA" id="ARBA00022490"/>
    </source>
</evidence>
<dbReference type="SUPFAM" id="SSF52972">
    <property type="entry name" value="ITPase-like"/>
    <property type="match status" value="1"/>
</dbReference>
<dbReference type="GO" id="GO:0047429">
    <property type="term" value="F:nucleoside triphosphate diphosphatase activity"/>
    <property type="evidence" value="ECO:0007669"/>
    <property type="project" value="InterPro"/>
</dbReference>
<evidence type="ECO:0000256" key="3">
    <source>
        <dbReference type="ARBA" id="ARBA00022801"/>
    </source>
</evidence>
<protein>
    <recommendedName>
        <fullName evidence="8 9">7-methyl-GTP pyrophosphatase</fullName>
        <shortName evidence="9">m(7)GTP pyrophosphatase</shortName>
        <ecNumber evidence="9">3.6.1.-</ecNumber>
    </recommendedName>
</protein>
<keyword evidence="2 9" id="KW-0963">Cytoplasm</keyword>
<keyword evidence="11" id="KW-1185">Reference proteome</keyword>
<dbReference type="AlphaFoldDB" id="A0A1R3VM66"/>
<dbReference type="PIRSF" id="PIRSF006305">
    <property type="entry name" value="Maf"/>
    <property type="match status" value="1"/>
</dbReference>
<evidence type="ECO:0000256" key="6">
    <source>
        <dbReference type="ARBA" id="ARBA00053369"/>
    </source>
</evidence>
<sequence>MSKPLILASSSPYRRELLERLRLPFTCFSPDVDETRQPEESPEAMVLRLSQAKARAVATALASQYPDALIIGSDQCAVLDGQVLGKPGTEDKAMEQLRASSGRCVTLHTGLCLYDGDSGDEQLDRVDFKVHFRVLSDAEIQRYIALEQPLNCAGSVKSEGLGVALFERLEGEDPSALIGLPLIRLTRMLRDAGHPVI</sequence>
<organism evidence="10 11">
    <name type="scientific">Ectothiorhodosinus mongolicus</name>
    <dbReference type="NCBI Taxonomy" id="233100"/>
    <lineage>
        <taxon>Bacteria</taxon>
        <taxon>Pseudomonadati</taxon>
        <taxon>Pseudomonadota</taxon>
        <taxon>Gammaproteobacteria</taxon>
        <taxon>Chromatiales</taxon>
        <taxon>Ectothiorhodospiraceae</taxon>
        <taxon>Ectothiorhodosinus</taxon>
    </lineage>
</organism>
<dbReference type="OrthoDB" id="9813694at2"/>
<evidence type="ECO:0000256" key="7">
    <source>
        <dbReference type="ARBA" id="ARBA00060749"/>
    </source>
</evidence>
<dbReference type="NCBIfam" id="TIGR00172">
    <property type="entry name" value="maf"/>
    <property type="match status" value="1"/>
</dbReference>
<dbReference type="CDD" id="cd00555">
    <property type="entry name" value="Maf"/>
    <property type="match status" value="1"/>
</dbReference>
<evidence type="ECO:0000256" key="1">
    <source>
        <dbReference type="ARBA" id="ARBA00004496"/>
    </source>
</evidence>
<feature type="active site" description="Proton acceptor" evidence="9">
    <location>
        <position position="74"/>
    </location>
</feature>
<dbReference type="PANTHER" id="PTHR43213:SF10">
    <property type="entry name" value="7-METHYL-GTP PYROPHOSPHATASE"/>
    <property type="match status" value="1"/>
</dbReference>
<comment type="subcellular location">
    <subcellularLocation>
        <location evidence="1 9">Cytoplasm</location>
    </subcellularLocation>
</comment>
<dbReference type="HAMAP" id="MF_00528">
    <property type="entry name" value="Maf"/>
    <property type="match status" value="1"/>
</dbReference>
<evidence type="ECO:0000313" key="11">
    <source>
        <dbReference type="Proteomes" id="UP000223759"/>
    </source>
</evidence>
<comment type="similarity">
    <text evidence="7 9">Belongs to the Maf family. YceF subfamily.</text>
</comment>
<accession>A0A1R3VM66</accession>
<evidence type="ECO:0000256" key="4">
    <source>
        <dbReference type="ARBA" id="ARBA00023080"/>
    </source>
</evidence>
<comment type="cofactor">
    <cofactor evidence="9">
        <name>a divalent metal cation</name>
        <dbReference type="ChEBI" id="CHEBI:60240"/>
    </cofactor>
</comment>
<feature type="site" description="Important for substrate specificity" evidence="9">
    <location>
        <position position="75"/>
    </location>
</feature>
<evidence type="ECO:0000256" key="9">
    <source>
        <dbReference type="HAMAP-Rule" id="MF_00528"/>
    </source>
</evidence>
<evidence type="ECO:0000256" key="8">
    <source>
        <dbReference type="ARBA" id="ARBA00068163"/>
    </source>
</evidence>
<dbReference type="Pfam" id="PF02545">
    <property type="entry name" value="Maf"/>
    <property type="match status" value="1"/>
</dbReference>
<dbReference type="FunFam" id="3.90.950.10:FF:000005">
    <property type="entry name" value="7-methyl-GTP pyrophosphatase"/>
    <property type="match status" value="1"/>
</dbReference>
<comment type="caution">
    <text evidence="9">Lacks conserved residue(s) required for the propagation of feature annotation.</text>
</comment>
<feature type="site" description="Important for substrate specificity" evidence="9">
    <location>
        <position position="159"/>
    </location>
</feature>
<evidence type="ECO:0000256" key="5">
    <source>
        <dbReference type="ARBA" id="ARBA00050213"/>
    </source>
</evidence>
<dbReference type="GO" id="GO:0009117">
    <property type="term" value="P:nucleotide metabolic process"/>
    <property type="evidence" value="ECO:0007669"/>
    <property type="project" value="UniProtKB-KW"/>
</dbReference>
<dbReference type="Gene3D" id="3.90.950.10">
    <property type="match status" value="1"/>
</dbReference>
<dbReference type="RefSeq" id="WP_076754079.1">
    <property type="nucleotide sequence ID" value="NZ_CP023018.1"/>
</dbReference>
<keyword evidence="4 9" id="KW-0546">Nucleotide metabolism</keyword>
<comment type="catalytic activity">
    <reaction evidence="5 9">
        <text>N(7)-methyl-GTP + H2O = N(7)-methyl-GMP + diphosphate + H(+)</text>
        <dbReference type="Rhea" id="RHEA:58744"/>
        <dbReference type="ChEBI" id="CHEBI:15377"/>
        <dbReference type="ChEBI" id="CHEBI:15378"/>
        <dbReference type="ChEBI" id="CHEBI:33019"/>
        <dbReference type="ChEBI" id="CHEBI:58285"/>
        <dbReference type="ChEBI" id="CHEBI:87133"/>
    </reaction>
</comment>
<dbReference type="GO" id="GO:0005737">
    <property type="term" value="C:cytoplasm"/>
    <property type="evidence" value="ECO:0007669"/>
    <property type="project" value="UniProtKB-SubCell"/>
</dbReference>
<comment type="function">
    <text evidence="6 9">Nucleoside triphosphate pyrophosphatase that hydrolyzes 7-methyl-GTP (m(7)GTP). May have a dual role in cell division arrest and in preventing the incorporation of modified nucleotides into cellular nucleic acids.</text>
</comment>
<name>A0A1R3VM66_9GAMM</name>
<dbReference type="STRING" id="233100.SAMN05216526_0131"/>
<dbReference type="PANTHER" id="PTHR43213">
    <property type="entry name" value="BIFUNCTIONAL DTTP/UTP PYROPHOSPHATASE/METHYLTRANSFERASE PROTEIN-RELATED"/>
    <property type="match status" value="1"/>
</dbReference>
<dbReference type="InterPro" id="IPR029001">
    <property type="entry name" value="ITPase-like_fam"/>
</dbReference>
<feature type="site" description="Important for substrate specificity" evidence="9">
    <location>
        <position position="13"/>
    </location>
</feature>
<proteinExistence type="inferred from homology"/>
<dbReference type="InterPro" id="IPR003697">
    <property type="entry name" value="Maf-like"/>
</dbReference>
<dbReference type="EC" id="3.6.1.-" evidence="9"/>
<evidence type="ECO:0000313" key="10">
    <source>
        <dbReference type="EMBL" id="SIT65681.1"/>
    </source>
</evidence>
<reference evidence="10 11" key="1">
    <citation type="submission" date="2017-01" db="EMBL/GenBank/DDBJ databases">
        <authorList>
            <person name="Mah S.A."/>
            <person name="Swanson W.J."/>
            <person name="Moy G.W."/>
            <person name="Vacquier V.D."/>
        </authorList>
    </citation>
    <scope>NUCLEOTIDE SEQUENCE [LARGE SCALE GENOMIC DNA]</scope>
    <source>
        <strain evidence="10 11">M9</strain>
    </source>
</reference>
<dbReference type="EMBL" id="FTPK01000001">
    <property type="protein sequence ID" value="SIT65681.1"/>
    <property type="molecule type" value="Genomic_DNA"/>
</dbReference>